<dbReference type="EMBL" id="MHLI01000022">
    <property type="protein sequence ID" value="OGZ04724.1"/>
    <property type="molecule type" value="Genomic_DNA"/>
</dbReference>
<evidence type="ECO:0000259" key="11">
    <source>
        <dbReference type="PROSITE" id="PS51706"/>
    </source>
</evidence>
<keyword evidence="8 10" id="KW-0717">Septation</keyword>
<dbReference type="GO" id="GO:0005829">
    <property type="term" value="C:cytosol"/>
    <property type="evidence" value="ECO:0007669"/>
    <property type="project" value="TreeGrafter"/>
</dbReference>
<dbReference type="InterPro" id="IPR027417">
    <property type="entry name" value="P-loop_NTPase"/>
</dbReference>
<evidence type="ECO:0000256" key="7">
    <source>
        <dbReference type="ARBA" id="ARBA00023134"/>
    </source>
</evidence>
<keyword evidence="9 10" id="KW-0131">Cell cycle</keyword>
<protein>
    <recommendedName>
        <fullName evidence="10">Probable GTP-binding protein EngB</fullName>
    </recommendedName>
</protein>
<dbReference type="GO" id="GO:0000917">
    <property type="term" value="P:division septum assembly"/>
    <property type="evidence" value="ECO:0007669"/>
    <property type="project" value="UniProtKB-KW"/>
</dbReference>
<dbReference type="CDD" id="cd01876">
    <property type="entry name" value="YihA_EngB"/>
    <property type="match status" value="1"/>
</dbReference>
<evidence type="ECO:0000256" key="10">
    <source>
        <dbReference type="HAMAP-Rule" id="MF_00321"/>
    </source>
</evidence>
<dbReference type="InterPro" id="IPR019987">
    <property type="entry name" value="GTP-bd_ribosome_bio_YsxC"/>
</dbReference>
<feature type="domain" description="EngB-type G" evidence="11">
    <location>
        <begin position="19"/>
        <end position="189"/>
    </location>
</feature>
<comment type="similarity">
    <text evidence="2 10">Belongs to the TRAFAC class TrmE-Era-EngA-EngB-Septin-like GTPase superfamily. EngB GTPase family.</text>
</comment>
<evidence type="ECO:0000256" key="8">
    <source>
        <dbReference type="ARBA" id="ARBA00023210"/>
    </source>
</evidence>
<dbReference type="InterPro" id="IPR006073">
    <property type="entry name" value="GTP-bd"/>
</dbReference>
<keyword evidence="5 10" id="KW-0547">Nucleotide-binding</keyword>
<comment type="function">
    <text evidence="10">Necessary for normal cell division and for the maintenance of normal septation.</text>
</comment>
<evidence type="ECO:0000256" key="2">
    <source>
        <dbReference type="ARBA" id="ARBA00009638"/>
    </source>
</evidence>
<proteinExistence type="inferred from homology"/>
<keyword evidence="4" id="KW-0479">Metal-binding</keyword>
<dbReference type="GO" id="GO:0005525">
    <property type="term" value="F:GTP binding"/>
    <property type="evidence" value="ECO:0007669"/>
    <property type="project" value="UniProtKB-UniRule"/>
</dbReference>
<dbReference type="NCBIfam" id="TIGR00231">
    <property type="entry name" value="small_GTP"/>
    <property type="match status" value="1"/>
</dbReference>
<comment type="caution">
    <text evidence="12">The sequence shown here is derived from an EMBL/GenBank/DDBJ whole genome shotgun (WGS) entry which is preliminary data.</text>
</comment>
<dbReference type="InterPro" id="IPR005225">
    <property type="entry name" value="Small_GTP-bd"/>
</dbReference>
<name>A0A1G2CTK2_9BACT</name>
<gene>
    <name evidence="10" type="primary">engB</name>
    <name evidence="12" type="ORF">A2845_05480</name>
</gene>
<evidence type="ECO:0000256" key="9">
    <source>
        <dbReference type="ARBA" id="ARBA00023306"/>
    </source>
</evidence>
<keyword evidence="6" id="KW-0460">Magnesium</keyword>
<dbReference type="PROSITE" id="PS51706">
    <property type="entry name" value="G_ENGB"/>
    <property type="match status" value="1"/>
</dbReference>
<accession>A0A1G2CTK2</accession>
<evidence type="ECO:0000313" key="13">
    <source>
        <dbReference type="Proteomes" id="UP000177122"/>
    </source>
</evidence>
<organism evidence="12 13">
    <name type="scientific">Candidatus Lloydbacteria bacterium RIFCSPHIGHO2_01_FULL_49_22</name>
    <dbReference type="NCBI Taxonomy" id="1798658"/>
    <lineage>
        <taxon>Bacteria</taxon>
        <taxon>Candidatus Lloydiibacteriota</taxon>
    </lineage>
</organism>
<dbReference type="PANTHER" id="PTHR11649">
    <property type="entry name" value="MSS1/TRME-RELATED GTP-BINDING PROTEIN"/>
    <property type="match status" value="1"/>
</dbReference>
<sequence length="190" mass="20846">MQVKFSRGIRGTDSILLDSKPQIAFVGRSNVGKSSTINAILGAVVARTSSTPGKTQEINFFEVGGKGYFVDLPGYGYARMTDDAKDKIRKHIAWYITSGEAKPKLLVLILDARVGATEHDYELVSLARQEGHPLLIIANKIDKLSGNDRPKVMAKLVEEFPDADIIQFSASKKENVTLVRKILFGLLGIK</sequence>
<dbReference type="SUPFAM" id="SSF52540">
    <property type="entry name" value="P-loop containing nucleoside triphosphate hydrolases"/>
    <property type="match status" value="1"/>
</dbReference>
<evidence type="ECO:0000256" key="3">
    <source>
        <dbReference type="ARBA" id="ARBA00022618"/>
    </source>
</evidence>
<keyword evidence="3 10" id="KW-0132">Cell division</keyword>
<keyword evidence="7 10" id="KW-0342">GTP-binding</keyword>
<dbReference type="AlphaFoldDB" id="A0A1G2CTK2"/>
<dbReference type="InterPro" id="IPR030393">
    <property type="entry name" value="G_ENGB_dom"/>
</dbReference>
<dbReference type="Pfam" id="PF01926">
    <property type="entry name" value="MMR_HSR1"/>
    <property type="match status" value="1"/>
</dbReference>
<dbReference type="HAMAP" id="MF_00321">
    <property type="entry name" value="GTPase_EngB"/>
    <property type="match status" value="1"/>
</dbReference>
<dbReference type="NCBIfam" id="TIGR03598">
    <property type="entry name" value="GTPase_YsxC"/>
    <property type="match status" value="1"/>
</dbReference>
<dbReference type="PANTHER" id="PTHR11649:SF13">
    <property type="entry name" value="ENGB-TYPE G DOMAIN-CONTAINING PROTEIN"/>
    <property type="match status" value="1"/>
</dbReference>
<comment type="cofactor">
    <cofactor evidence="1">
        <name>Mg(2+)</name>
        <dbReference type="ChEBI" id="CHEBI:18420"/>
    </cofactor>
</comment>
<dbReference type="Gene3D" id="3.40.50.300">
    <property type="entry name" value="P-loop containing nucleotide triphosphate hydrolases"/>
    <property type="match status" value="1"/>
</dbReference>
<evidence type="ECO:0000256" key="5">
    <source>
        <dbReference type="ARBA" id="ARBA00022741"/>
    </source>
</evidence>
<dbReference type="GO" id="GO:0046872">
    <property type="term" value="F:metal ion binding"/>
    <property type="evidence" value="ECO:0007669"/>
    <property type="project" value="UniProtKB-KW"/>
</dbReference>
<dbReference type="Proteomes" id="UP000177122">
    <property type="component" value="Unassembled WGS sequence"/>
</dbReference>
<evidence type="ECO:0000256" key="1">
    <source>
        <dbReference type="ARBA" id="ARBA00001946"/>
    </source>
</evidence>
<reference evidence="12 13" key="1">
    <citation type="journal article" date="2016" name="Nat. Commun.">
        <title>Thousands of microbial genomes shed light on interconnected biogeochemical processes in an aquifer system.</title>
        <authorList>
            <person name="Anantharaman K."/>
            <person name="Brown C.T."/>
            <person name="Hug L.A."/>
            <person name="Sharon I."/>
            <person name="Castelle C.J."/>
            <person name="Probst A.J."/>
            <person name="Thomas B.C."/>
            <person name="Singh A."/>
            <person name="Wilkins M.J."/>
            <person name="Karaoz U."/>
            <person name="Brodie E.L."/>
            <person name="Williams K.H."/>
            <person name="Hubbard S.S."/>
            <person name="Banfield J.F."/>
        </authorList>
    </citation>
    <scope>NUCLEOTIDE SEQUENCE [LARGE SCALE GENOMIC DNA]</scope>
</reference>
<evidence type="ECO:0000313" key="12">
    <source>
        <dbReference type="EMBL" id="OGZ04724.1"/>
    </source>
</evidence>
<evidence type="ECO:0000256" key="6">
    <source>
        <dbReference type="ARBA" id="ARBA00022842"/>
    </source>
</evidence>
<evidence type="ECO:0000256" key="4">
    <source>
        <dbReference type="ARBA" id="ARBA00022723"/>
    </source>
</evidence>